<feature type="transmembrane region" description="Helical" evidence="1">
    <location>
        <begin position="38"/>
        <end position="62"/>
    </location>
</feature>
<evidence type="ECO:0008006" key="4">
    <source>
        <dbReference type="Google" id="ProtNLM"/>
    </source>
</evidence>
<feature type="transmembrane region" description="Helical" evidence="1">
    <location>
        <begin position="151"/>
        <end position="173"/>
    </location>
</feature>
<dbReference type="AlphaFoldDB" id="A0AAV5UKG0"/>
<keyword evidence="3" id="KW-1185">Reference proteome</keyword>
<evidence type="ECO:0000313" key="3">
    <source>
        <dbReference type="Proteomes" id="UP001432027"/>
    </source>
</evidence>
<evidence type="ECO:0000313" key="2">
    <source>
        <dbReference type="EMBL" id="GMT06420.1"/>
    </source>
</evidence>
<name>A0AAV5UKG0_9BILA</name>
<dbReference type="PANTHER" id="PTHR23021">
    <property type="entry name" value="SERPENTINE RECEPTOR, CLASS T"/>
    <property type="match status" value="1"/>
</dbReference>
<dbReference type="EMBL" id="BTSX01000006">
    <property type="protein sequence ID" value="GMT06420.1"/>
    <property type="molecule type" value="Genomic_DNA"/>
</dbReference>
<evidence type="ECO:0000256" key="1">
    <source>
        <dbReference type="SAM" id="Phobius"/>
    </source>
</evidence>
<dbReference type="Proteomes" id="UP001432027">
    <property type="component" value="Unassembled WGS sequence"/>
</dbReference>
<proteinExistence type="predicted"/>
<protein>
    <recommendedName>
        <fullName evidence="4">G protein-coupled receptor</fullName>
    </recommendedName>
</protein>
<sequence length="202" mass="22719">MPELIAQIRNNLLFERRDEYNCSATPIDWSTRGTPTPIFGSLCILVCLLGIIPYVACMRILWELRKQACYKMMFCLGMLDLGVLVGNIFVGVIFIIGGMFCHSPKIFVAVTFLADGCFVSSCCACLMIALNRFVELFNIRPLLKIYQGSGPWGIMTIPLAYGLFFNLFTPFSLSNSEVHVFLFDPMIHDGKYDVSTYFVSAN</sequence>
<accession>A0AAV5UKG0</accession>
<keyword evidence="1" id="KW-0812">Transmembrane</keyword>
<reference evidence="2" key="1">
    <citation type="submission" date="2023-10" db="EMBL/GenBank/DDBJ databases">
        <title>Genome assembly of Pristionchus species.</title>
        <authorList>
            <person name="Yoshida K."/>
            <person name="Sommer R.J."/>
        </authorList>
    </citation>
    <scope>NUCLEOTIDE SEQUENCE</scope>
    <source>
        <strain evidence="2">RS0144</strain>
    </source>
</reference>
<dbReference type="PANTHER" id="PTHR23021:SF11">
    <property type="entry name" value="SERPENTINE RECEPTOR, CLASS T"/>
    <property type="match status" value="1"/>
</dbReference>
<dbReference type="Pfam" id="PF10321">
    <property type="entry name" value="7TM_GPCR_Srt"/>
    <property type="match status" value="1"/>
</dbReference>
<dbReference type="SUPFAM" id="SSF81321">
    <property type="entry name" value="Family A G protein-coupled receptor-like"/>
    <property type="match status" value="1"/>
</dbReference>
<comment type="caution">
    <text evidence="2">The sequence shown here is derived from an EMBL/GenBank/DDBJ whole genome shotgun (WGS) entry which is preliminary data.</text>
</comment>
<keyword evidence="1" id="KW-1133">Transmembrane helix</keyword>
<feature type="transmembrane region" description="Helical" evidence="1">
    <location>
        <begin position="74"/>
        <end position="100"/>
    </location>
</feature>
<dbReference type="InterPro" id="IPR019425">
    <property type="entry name" value="7TM_GPCR_serpentine_rcpt_Srt"/>
</dbReference>
<feature type="non-terminal residue" evidence="2">
    <location>
        <position position="202"/>
    </location>
</feature>
<gene>
    <name evidence="2" type="ORF">PENTCL1PPCAC_28594</name>
</gene>
<keyword evidence="1" id="KW-0472">Membrane</keyword>
<feature type="transmembrane region" description="Helical" evidence="1">
    <location>
        <begin position="106"/>
        <end position="130"/>
    </location>
</feature>
<organism evidence="2 3">
    <name type="scientific">Pristionchus entomophagus</name>
    <dbReference type="NCBI Taxonomy" id="358040"/>
    <lineage>
        <taxon>Eukaryota</taxon>
        <taxon>Metazoa</taxon>
        <taxon>Ecdysozoa</taxon>
        <taxon>Nematoda</taxon>
        <taxon>Chromadorea</taxon>
        <taxon>Rhabditida</taxon>
        <taxon>Rhabditina</taxon>
        <taxon>Diplogasteromorpha</taxon>
        <taxon>Diplogasteroidea</taxon>
        <taxon>Neodiplogasteridae</taxon>
        <taxon>Pristionchus</taxon>
    </lineage>
</organism>